<dbReference type="InterPro" id="IPR002885">
    <property type="entry name" value="PPR_rpt"/>
</dbReference>
<keyword evidence="4" id="KW-1185">Reference proteome</keyword>
<dbReference type="GO" id="GO:0003723">
    <property type="term" value="F:RNA binding"/>
    <property type="evidence" value="ECO:0007669"/>
    <property type="project" value="InterPro"/>
</dbReference>
<dbReference type="Pfam" id="PF13041">
    <property type="entry name" value="PPR_2"/>
    <property type="match status" value="2"/>
</dbReference>
<evidence type="ECO:0008006" key="5">
    <source>
        <dbReference type="Google" id="ProtNLM"/>
    </source>
</evidence>
<dbReference type="Gene3D" id="1.25.40.10">
    <property type="entry name" value="Tetratricopeptide repeat domain"/>
    <property type="match status" value="4"/>
</dbReference>
<dbReference type="InterPro" id="IPR011990">
    <property type="entry name" value="TPR-like_helical_dom_sf"/>
</dbReference>
<proteinExistence type="predicted"/>
<dbReference type="FunFam" id="1.25.40.10:FF:000277">
    <property type="entry name" value="Pentatricopeptide repeat-containing protein, mitochondrial"/>
    <property type="match status" value="1"/>
</dbReference>
<name>A0A9Q0JW40_9MAGN</name>
<dbReference type="EMBL" id="JAMYWD010000011">
    <property type="protein sequence ID" value="KAJ4954949.1"/>
    <property type="molecule type" value="Genomic_DNA"/>
</dbReference>
<accession>A0A9Q0JW40</accession>
<evidence type="ECO:0000256" key="2">
    <source>
        <dbReference type="PROSITE-ProRule" id="PRU00708"/>
    </source>
</evidence>
<gene>
    <name evidence="3" type="ORF">NE237_011732</name>
</gene>
<evidence type="ECO:0000313" key="4">
    <source>
        <dbReference type="Proteomes" id="UP001141806"/>
    </source>
</evidence>
<organism evidence="3 4">
    <name type="scientific">Protea cynaroides</name>
    <dbReference type="NCBI Taxonomy" id="273540"/>
    <lineage>
        <taxon>Eukaryota</taxon>
        <taxon>Viridiplantae</taxon>
        <taxon>Streptophyta</taxon>
        <taxon>Embryophyta</taxon>
        <taxon>Tracheophyta</taxon>
        <taxon>Spermatophyta</taxon>
        <taxon>Magnoliopsida</taxon>
        <taxon>Proteales</taxon>
        <taxon>Proteaceae</taxon>
        <taxon>Protea</taxon>
    </lineage>
</organism>
<dbReference type="OrthoDB" id="185373at2759"/>
<feature type="repeat" description="PPR" evidence="2">
    <location>
        <begin position="297"/>
        <end position="331"/>
    </location>
</feature>
<dbReference type="Pfam" id="PF01535">
    <property type="entry name" value="PPR"/>
    <property type="match status" value="4"/>
</dbReference>
<feature type="repeat" description="PPR" evidence="2">
    <location>
        <begin position="398"/>
        <end position="428"/>
    </location>
</feature>
<dbReference type="GO" id="GO:0005737">
    <property type="term" value="C:cytoplasm"/>
    <property type="evidence" value="ECO:0007669"/>
    <property type="project" value="UniProtKB-ARBA"/>
</dbReference>
<dbReference type="PANTHER" id="PTHR47926:SF490">
    <property type="entry name" value="REPEAT-LIKE SUPERFAMILY PROTEIN, PUTATIVE-RELATED"/>
    <property type="match status" value="1"/>
</dbReference>
<dbReference type="InterPro" id="IPR046960">
    <property type="entry name" value="PPR_At4g14850-like_plant"/>
</dbReference>
<dbReference type="Proteomes" id="UP001141806">
    <property type="component" value="Unassembled WGS sequence"/>
</dbReference>
<dbReference type="GO" id="GO:0016556">
    <property type="term" value="P:mRNA modification"/>
    <property type="evidence" value="ECO:0007669"/>
    <property type="project" value="UniProtKB-ARBA"/>
</dbReference>
<dbReference type="NCBIfam" id="TIGR00756">
    <property type="entry name" value="PPR"/>
    <property type="match status" value="3"/>
</dbReference>
<dbReference type="FunFam" id="1.25.40.10:FF:000343">
    <property type="entry name" value="Pentatricopeptide repeat-containing protein At3g58590"/>
    <property type="match status" value="1"/>
</dbReference>
<reference evidence="3" key="1">
    <citation type="journal article" date="2023" name="Plant J.">
        <title>The genome of the king protea, Protea cynaroides.</title>
        <authorList>
            <person name="Chang J."/>
            <person name="Duong T.A."/>
            <person name="Schoeman C."/>
            <person name="Ma X."/>
            <person name="Roodt D."/>
            <person name="Barker N."/>
            <person name="Li Z."/>
            <person name="Van de Peer Y."/>
            <person name="Mizrachi E."/>
        </authorList>
    </citation>
    <scope>NUCLEOTIDE SEQUENCE</scope>
    <source>
        <tissue evidence="3">Young leaves</tissue>
    </source>
</reference>
<evidence type="ECO:0000313" key="3">
    <source>
        <dbReference type="EMBL" id="KAJ4954949.1"/>
    </source>
</evidence>
<dbReference type="PROSITE" id="PS51375">
    <property type="entry name" value="PPR"/>
    <property type="match status" value="4"/>
</dbReference>
<feature type="repeat" description="PPR" evidence="2">
    <location>
        <begin position="196"/>
        <end position="230"/>
    </location>
</feature>
<evidence type="ECO:0000256" key="1">
    <source>
        <dbReference type="ARBA" id="ARBA00022737"/>
    </source>
</evidence>
<keyword evidence="1" id="KW-0677">Repeat</keyword>
<dbReference type="PANTHER" id="PTHR47926">
    <property type="entry name" value="PENTATRICOPEPTIDE REPEAT-CONTAINING PROTEIN"/>
    <property type="match status" value="1"/>
</dbReference>
<comment type="caution">
    <text evidence="3">The sequence shown here is derived from an EMBL/GenBank/DDBJ whole genome shotgun (WGS) entry which is preliminary data.</text>
</comment>
<protein>
    <recommendedName>
        <fullName evidence="5">Pentatricopeptide repeat-containing protein</fullName>
    </recommendedName>
</protein>
<feature type="repeat" description="PPR" evidence="2">
    <location>
        <begin position="367"/>
        <end position="397"/>
    </location>
</feature>
<dbReference type="AlphaFoldDB" id="A0A9Q0JW40"/>
<sequence length="584" mass="65032">MILTLTTNLVWRQHSKIWAFIRCKRHFSISLEHENLISSLKSCNQTSEVSQIHGNMIKTGLDVNPFTVSKLLASCVLLDIEYAASIFKHIQNPNLFMFNTMLRGYSISEHAKQALFLFNYIRVLGVSLDQFSFISTLKSCARELALQTGLGIHAVAVRCGFEFLINVRNTLLNFYCDCGRIRDAHQLFDELPQVRDSVSWNVLMGGYLHMSQPTVVMDLFVEMHIAGFQVSIPTVLSGFSACGEARDILGGESLHGACIKSGFCADKNVVAATISMYSKTGCMDSARRIFHGLREKDVVLWNSIIDGYAKNGLLEESLALLSLMKLDRVKPNSATFAGLLGTCASKGALAMGQCVYDYIQEERLELDAVLGTALIDMYSKCGFLERSVDIFRRMRSKDVKTWTAMIAGYGFHGQGKKAIQLFLEMEEEVRPTDVTFLALLSSCSHGGLVAEGKDLFKRMVRTYGLLPKIEHYGCMIDLLGRAGLLEEAHKLIKCLPIERDATAWRALLAACRVHGNVELGEIVKRELIQLNDKHPTDSILLLSTYAMAGRLPDVARMEFEEPKVVPKEAGCSSIEVVDSLGLRR</sequence>